<name>A0A9P9L551_FUSSL</name>
<dbReference type="EMBL" id="JAGTJS010000002">
    <property type="protein sequence ID" value="KAH7274115.1"/>
    <property type="molecule type" value="Genomic_DNA"/>
</dbReference>
<keyword evidence="1" id="KW-0732">Signal</keyword>
<sequence length="203" mass="22798">MWLVLEHQYQRLLRLIILCWSQAIARGQDLFDRLQPVTSLTALLSRRPKALRQDTSRPRAMTGLSALLPSPLIFSTRHDAPLSITPYHSLSLPSRPCSCSLILLSPLLSVGCDSQKPLVHMGMSLSLHLAFATQEPSLLSSRDTPTWLLICLLEFDSRVPHNRRLCRAQSQREMPVSTAMAISRACINNSLLANAKQTKHAYY</sequence>
<dbReference type="AlphaFoldDB" id="A0A9P9L551"/>
<dbReference type="Proteomes" id="UP000736672">
    <property type="component" value="Unassembled WGS sequence"/>
</dbReference>
<organism evidence="2 3">
    <name type="scientific">Fusarium solani</name>
    <name type="common">Filamentous fungus</name>
    <dbReference type="NCBI Taxonomy" id="169388"/>
    <lineage>
        <taxon>Eukaryota</taxon>
        <taxon>Fungi</taxon>
        <taxon>Dikarya</taxon>
        <taxon>Ascomycota</taxon>
        <taxon>Pezizomycotina</taxon>
        <taxon>Sordariomycetes</taxon>
        <taxon>Hypocreomycetidae</taxon>
        <taxon>Hypocreales</taxon>
        <taxon>Nectriaceae</taxon>
        <taxon>Fusarium</taxon>
        <taxon>Fusarium solani species complex</taxon>
    </lineage>
</organism>
<feature type="signal peptide" evidence="1">
    <location>
        <begin position="1"/>
        <end position="27"/>
    </location>
</feature>
<comment type="caution">
    <text evidence="2">The sequence shown here is derived from an EMBL/GenBank/DDBJ whole genome shotgun (WGS) entry which is preliminary data.</text>
</comment>
<accession>A0A9P9L551</accession>
<proteinExistence type="predicted"/>
<reference evidence="2" key="1">
    <citation type="journal article" date="2021" name="Nat. Commun.">
        <title>Genetic determinants of endophytism in the Arabidopsis root mycobiome.</title>
        <authorList>
            <person name="Mesny F."/>
            <person name="Miyauchi S."/>
            <person name="Thiergart T."/>
            <person name="Pickel B."/>
            <person name="Atanasova L."/>
            <person name="Karlsson M."/>
            <person name="Huettel B."/>
            <person name="Barry K.W."/>
            <person name="Haridas S."/>
            <person name="Chen C."/>
            <person name="Bauer D."/>
            <person name="Andreopoulos W."/>
            <person name="Pangilinan J."/>
            <person name="LaButti K."/>
            <person name="Riley R."/>
            <person name="Lipzen A."/>
            <person name="Clum A."/>
            <person name="Drula E."/>
            <person name="Henrissat B."/>
            <person name="Kohler A."/>
            <person name="Grigoriev I.V."/>
            <person name="Martin F.M."/>
            <person name="Hacquard S."/>
        </authorList>
    </citation>
    <scope>NUCLEOTIDE SEQUENCE</scope>
    <source>
        <strain evidence="2">FSSC 5 MPI-SDFR-AT-0091</strain>
    </source>
</reference>
<feature type="chain" id="PRO_5040183572" evidence="1">
    <location>
        <begin position="28"/>
        <end position="203"/>
    </location>
</feature>
<evidence type="ECO:0000313" key="2">
    <source>
        <dbReference type="EMBL" id="KAH7274115.1"/>
    </source>
</evidence>
<evidence type="ECO:0000256" key="1">
    <source>
        <dbReference type="SAM" id="SignalP"/>
    </source>
</evidence>
<evidence type="ECO:0000313" key="3">
    <source>
        <dbReference type="Proteomes" id="UP000736672"/>
    </source>
</evidence>
<keyword evidence="3" id="KW-1185">Reference proteome</keyword>
<protein>
    <submittedName>
        <fullName evidence="2">Uncharacterized protein</fullName>
    </submittedName>
</protein>
<gene>
    <name evidence="2" type="ORF">B0J15DRAFT_120841</name>
</gene>